<proteinExistence type="predicted"/>
<dbReference type="KEGG" id="cwa:CwatDRAFT_1723"/>
<dbReference type="Pfam" id="PF05685">
    <property type="entry name" value="Uma2"/>
    <property type="match status" value="1"/>
</dbReference>
<gene>
    <name evidence="2" type="ORF">CwatDRAFT_1723</name>
</gene>
<evidence type="ECO:0000313" key="2">
    <source>
        <dbReference type="EMBL" id="EAM48724.1"/>
    </source>
</evidence>
<accession>Q4BXU3</accession>
<dbReference type="Proteomes" id="UP000003922">
    <property type="component" value="Unassembled WGS sequence"/>
</dbReference>
<dbReference type="CDD" id="cd06260">
    <property type="entry name" value="DUF820-like"/>
    <property type="match status" value="1"/>
</dbReference>
<dbReference type="EMBL" id="AADV02000121">
    <property type="protein sequence ID" value="EAM48724.1"/>
    <property type="molecule type" value="Genomic_DNA"/>
</dbReference>
<keyword evidence="3" id="KW-1185">Reference proteome</keyword>
<evidence type="ECO:0000313" key="3">
    <source>
        <dbReference type="Proteomes" id="UP000003922"/>
    </source>
</evidence>
<comment type="caution">
    <text evidence="2">The sequence shown here is derived from an EMBL/GenBank/DDBJ whole genome shotgun (WGS) entry which is preliminary data.</text>
</comment>
<organism evidence="2 3">
    <name type="scientific">Crocosphaera watsonii WH 8501</name>
    <dbReference type="NCBI Taxonomy" id="165597"/>
    <lineage>
        <taxon>Bacteria</taxon>
        <taxon>Bacillati</taxon>
        <taxon>Cyanobacteriota</taxon>
        <taxon>Cyanophyceae</taxon>
        <taxon>Oscillatoriophycideae</taxon>
        <taxon>Chroococcales</taxon>
        <taxon>Aphanothecaceae</taxon>
        <taxon>Crocosphaera</taxon>
    </lineage>
</organism>
<protein>
    <recommendedName>
        <fullName evidence="1">Putative restriction endonuclease domain-containing protein</fullName>
    </recommendedName>
</protein>
<name>Q4BXU3_CROWT</name>
<dbReference type="PANTHER" id="PTHR47152:SF2">
    <property type="entry name" value="SLR2084 PROTEIN"/>
    <property type="match status" value="1"/>
</dbReference>
<dbReference type="InterPro" id="IPR012296">
    <property type="entry name" value="Nuclease_put_TT1808"/>
</dbReference>
<evidence type="ECO:0000259" key="1">
    <source>
        <dbReference type="Pfam" id="PF05685"/>
    </source>
</evidence>
<dbReference type="SUPFAM" id="SSF52980">
    <property type="entry name" value="Restriction endonuclease-like"/>
    <property type="match status" value="1"/>
</dbReference>
<dbReference type="InterPro" id="IPR011335">
    <property type="entry name" value="Restrct_endonuc-II-like"/>
</dbReference>
<reference evidence="2" key="3">
    <citation type="submission" date="2016-12" db="EMBL/GenBank/DDBJ databases">
        <title>Annotation of the draft genome assembly of Crocosphaera watsonii WH 8501.</title>
        <authorList>
            <consortium name="US DOE Joint Genome Institute (JGI-ORNL)"/>
            <person name="Larimer F."/>
            <person name="Land M."/>
        </authorList>
    </citation>
    <scope>NUCLEOTIDE SEQUENCE</scope>
    <source>
        <strain evidence="2">WH 8501</strain>
    </source>
</reference>
<reference evidence="2" key="2">
    <citation type="submission" date="2005-06" db="EMBL/GenBank/DDBJ databases">
        <title>Sequencing of the draft genome and assembly of Crocosphaera watsonii WH 8501.</title>
        <authorList>
            <consortium name="US DOE Joint Genome Institute (JGI-PGF)"/>
            <person name="Copeland A."/>
            <person name="Lucas S."/>
            <person name="Lapidus A."/>
            <person name="Barry K."/>
            <person name="Detter C."/>
            <person name="Glavina T."/>
            <person name="Hammon N."/>
            <person name="Israni S."/>
            <person name="Pitluck S."/>
            <person name="Richardson P."/>
        </authorList>
    </citation>
    <scope>NUCLEOTIDE SEQUENCE [LARGE SCALE GENOMIC DNA]</scope>
    <source>
        <strain evidence="2">WH 8501</strain>
    </source>
</reference>
<dbReference type="Gene3D" id="3.90.1570.10">
    <property type="entry name" value="tt1808, chain A"/>
    <property type="match status" value="1"/>
</dbReference>
<dbReference type="InterPro" id="IPR008538">
    <property type="entry name" value="Uma2"/>
</dbReference>
<dbReference type="AlphaFoldDB" id="Q4BXU3"/>
<feature type="domain" description="Putative restriction endonuclease" evidence="1">
    <location>
        <begin position="21"/>
        <end position="190"/>
    </location>
</feature>
<dbReference type="PANTHER" id="PTHR47152">
    <property type="entry name" value="SLR2084 PROTEIN-RELATED"/>
    <property type="match status" value="1"/>
</dbReference>
<sequence>MMQTVPITIPENRVILNQITWETFKQLLQELGDNRSSCLAYNEGILEIMTPLGKHEHSKCFISDLVAIIADEMDLNIKKMGSLTLKKEIIKKGVEPDACYYLKNEPLVRQKQNITLDLDPPPDLVLEIDMSNSSLNKLPIYAALGVAEIWRYNGNNLTGFIFNNDSQDYQESQYSLAFPWLELSQLLPFLQQSLQDGETKTLRNFRQWVRRFS</sequence>
<reference evidence="2" key="1">
    <citation type="submission" date="2004-02" db="EMBL/GenBank/DDBJ databases">
        <authorList>
            <consortium name="DOE Joint Genome Institute"/>
        </authorList>
    </citation>
    <scope>NUCLEOTIDE SEQUENCE [LARGE SCALE GENOMIC DNA]</scope>
    <source>
        <strain evidence="2">WH 8501</strain>
    </source>
</reference>